<sequence>MRNLLLLSLIVVLMYLQGRLWFGENSVAEIRSLQTRIAELEAQSAVQQAINDQLRAQVRALKDSGDQDAVIEQARERFGLIRPGETLFLFEDE</sequence>
<dbReference type="PANTHER" id="PTHR37485:SF1">
    <property type="entry name" value="CELL DIVISION PROTEIN FTSB"/>
    <property type="match status" value="1"/>
</dbReference>
<evidence type="ECO:0000256" key="6">
    <source>
        <dbReference type="ARBA" id="ARBA00023306"/>
    </source>
</evidence>
<keyword evidence="9" id="KW-1185">Reference proteome</keyword>
<dbReference type="RefSeq" id="WP_380698371.1">
    <property type="nucleotide sequence ID" value="NZ_JBHRYR010000011.1"/>
</dbReference>
<dbReference type="InterPro" id="IPR007060">
    <property type="entry name" value="FtsL/DivIC"/>
</dbReference>
<keyword evidence="7" id="KW-0997">Cell inner membrane</keyword>
<keyword evidence="1 7" id="KW-1003">Cell membrane</keyword>
<accession>A0ABV8A0E6</accession>
<protein>
    <recommendedName>
        <fullName evidence="7">Cell division protein FtsB</fullName>
    </recommendedName>
</protein>
<evidence type="ECO:0000256" key="7">
    <source>
        <dbReference type="HAMAP-Rule" id="MF_00599"/>
    </source>
</evidence>
<evidence type="ECO:0000313" key="9">
    <source>
        <dbReference type="Proteomes" id="UP001595617"/>
    </source>
</evidence>
<feature type="topological domain" description="Cytoplasmic" evidence="7">
    <location>
        <begin position="1"/>
        <end position="4"/>
    </location>
</feature>
<evidence type="ECO:0000313" key="8">
    <source>
        <dbReference type="EMBL" id="MFC3854262.1"/>
    </source>
</evidence>
<comment type="caution">
    <text evidence="8">The sequence shown here is derived from an EMBL/GenBank/DDBJ whole genome shotgun (WGS) entry which is preliminary data.</text>
</comment>
<dbReference type="HAMAP" id="MF_00599">
    <property type="entry name" value="FtsB"/>
    <property type="match status" value="1"/>
</dbReference>
<comment type="similarity">
    <text evidence="7">Belongs to the FtsB family.</text>
</comment>
<dbReference type="Pfam" id="PF04977">
    <property type="entry name" value="DivIC"/>
    <property type="match status" value="1"/>
</dbReference>
<evidence type="ECO:0000256" key="4">
    <source>
        <dbReference type="ARBA" id="ARBA00022989"/>
    </source>
</evidence>
<name>A0ABV8A0E6_9GAMM</name>
<comment type="subunit">
    <text evidence="7">Part of a complex composed of FtsB, FtsL and FtsQ.</text>
</comment>
<evidence type="ECO:0000256" key="3">
    <source>
        <dbReference type="ARBA" id="ARBA00022692"/>
    </source>
</evidence>
<dbReference type="PANTHER" id="PTHR37485">
    <property type="entry name" value="CELL DIVISION PROTEIN FTSB"/>
    <property type="match status" value="1"/>
</dbReference>
<evidence type="ECO:0000256" key="1">
    <source>
        <dbReference type="ARBA" id="ARBA00022475"/>
    </source>
</evidence>
<keyword evidence="2 7" id="KW-0132">Cell division</keyword>
<reference evidence="9" key="1">
    <citation type="journal article" date="2019" name="Int. J. Syst. Evol. Microbiol.">
        <title>The Global Catalogue of Microorganisms (GCM) 10K type strain sequencing project: providing services to taxonomists for standard genome sequencing and annotation.</title>
        <authorList>
            <consortium name="The Broad Institute Genomics Platform"/>
            <consortium name="The Broad Institute Genome Sequencing Center for Infectious Disease"/>
            <person name="Wu L."/>
            <person name="Ma J."/>
        </authorList>
    </citation>
    <scope>NUCLEOTIDE SEQUENCE [LARGE SCALE GENOMIC DNA]</scope>
    <source>
        <strain evidence="9">IBRC 10765</strain>
    </source>
</reference>
<keyword evidence="4 7" id="KW-1133">Transmembrane helix</keyword>
<dbReference type="InterPro" id="IPR023081">
    <property type="entry name" value="Cell_div_FtsB"/>
</dbReference>
<evidence type="ECO:0000256" key="5">
    <source>
        <dbReference type="ARBA" id="ARBA00023136"/>
    </source>
</evidence>
<gene>
    <name evidence="7" type="primary">ftsB</name>
    <name evidence="8" type="ORF">ACFOOG_15605</name>
</gene>
<dbReference type="EMBL" id="JBHRYR010000011">
    <property type="protein sequence ID" value="MFC3854262.1"/>
    <property type="molecule type" value="Genomic_DNA"/>
</dbReference>
<feature type="coiled-coil region" evidence="7">
    <location>
        <begin position="23"/>
        <end position="57"/>
    </location>
</feature>
<feature type="topological domain" description="Periplasmic" evidence="7">
    <location>
        <begin position="23"/>
        <end position="93"/>
    </location>
</feature>
<proteinExistence type="inferred from homology"/>
<evidence type="ECO:0000256" key="2">
    <source>
        <dbReference type="ARBA" id="ARBA00022618"/>
    </source>
</evidence>
<keyword evidence="6 7" id="KW-0131">Cell cycle</keyword>
<keyword evidence="5 7" id="KW-0472">Membrane</keyword>
<comment type="function">
    <text evidence="7">Essential cell division protein. May link together the upstream cell division proteins, which are predominantly cytoplasmic, with the downstream cell division proteins, which are predominantly periplasmic.</text>
</comment>
<keyword evidence="3 7" id="KW-0812">Transmembrane</keyword>
<dbReference type="Proteomes" id="UP001595617">
    <property type="component" value="Unassembled WGS sequence"/>
</dbReference>
<comment type="subcellular location">
    <subcellularLocation>
        <location evidence="7">Cell inner membrane</location>
        <topology evidence="7">Single-pass type II membrane protein</topology>
    </subcellularLocation>
    <text evidence="7">Localizes to the division septum.</text>
</comment>
<organism evidence="8 9">
    <name type="scientific">Saccharospirillum mangrovi</name>
    <dbReference type="NCBI Taxonomy" id="2161747"/>
    <lineage>
        <taxon>Bacteria</taxon>
        <taxon>Pseudomonadati</taxon>
        <taxon>Pseudomonadota</taxon>
        <taxon>Gammaproteobacteria</taxon>
        <taxon>Oceanospirillales</taxon>
        <taxon>Saccharospirillaceae</taxon>
        <taxon>Saccharospirillum</taxon>
    </lineage>
</organism>
<keyword evidence="7" id="KW-0175">Coiled coil</keyword>